<dbReference type="NCBIfam" id="TIGR00510">
    <property type="entry name" value="lipA"/>
    <property type="match status" value="1"/>
</dbReference>
<dbReference type="InterPro" id="IPR031691">
    <property type="entry name" value="LIAS_N"/>
</dbReference>
<evidence type="ECO:0000256" key="5">
    <source>
        <dbReference type="ARBA" id="ARBA00023004"/>
    </source>
</evidence>
<evidence type="ECO:0000256" key="2">
    <source>
        <dbReference type="ARBA" id="ARBA00022679"/>
    </source>
</evidence>
<keyword evidence="1 8" id="KW-0004">4Fe-4S</keyword>
<dbReference type="PANTHER" id="PTHR10949:SF0">
    <property type="entry name" value="LIPOYL SYNTHASE, MITOCHONDRIAL"/>
    <property type="match status" value="1"/>
</dbReference>
<feature type="binding site" evidence="8">
    <location>
        <position position="70"/>
    </location>
    <ligand>
        <name>[4Fe-4S] cluster</name>
        <dbReference type="ChEBI" id="CHEBI:49883"/>
        <label>2</label>
        <note>4Fe-4S-S-AdoMet</note>
    </ligand>
</feature>
<feature type="binding site" evidence="8">
    <location>
        <position position="48"/>
    </location>
    <ligand>
        <name>[4Fe-4S] cluster</name>
        <dbReference type="ChEBI" id="CHEBI:49883"/>
        <label>1</label>
    </ligand>
</feature>
<dbReference type="Proteomes" id="UP001212803">
    <property type="component" value="Chromosome"/>
</dbReference>
<dbReference type="SFLD" id="SFLDF00271">
    <property type="entry name" value="lipoyl_synthase"/>
    <property type="match status" value="1"/>
</dbReference>
<sequence>MDGAGPRPPWLKVRFPASPRFGELLALLRDSELHTVCEEARCPNIGECWGRGTATFMILGDTCTRSCGFCAVKTGRPGTLDTDEPRRVALAIQRMGLRHAVITSVNRDELPDGGARMFAETIRWGRRLSPGTTFEVLIPDFKGDEDALAAVMAARPEILNHNTETVPRLYRQVRPQAVYERSLRVLRRAKELDPGALTKSGLMVGLGETREELLAVFRDLAAAGVDILTVGQYLRPTPAHLPVARYWEPPEFEELREAALAMGFRHVEAGPLVRSSYHAEEQAVAARSDAAGAGMIPLTVRGADPAGG</sequence>
<keyword evidence="6 8" id="KW-0411">Iron-sulfur</keyword>
<dbReference type="RefSeq" id="WP_270057373.1">
    <property type="nucleotide sequence ID" value="NZ_CP115149.1"/>
</dbReference>
<dbReference type="EC" id="2.8.1.8" evidence="8"/>
<evidence type="ECO:0000256" key="6">
    <source>
        <dbReference type="ARBA" id="ARBA00023014"/>
    </source>
</evidence>
<comment type="cofactor">
    <cofactor evidence="8">
        <name>[4Fe-4S] cluster</name>
        <dbReference type="ChEBI" id="CHEBI:49883"/>
    </cofactor>
    <text evidence="8">Binds 2 [4Fe-4S] clusters per subunit. One cluster is coordinated with 3 cysteines and an exchangeable S-adenosyl-L-methionine.</text>
</comment>
<dbReference type="InterPro" id="IPR058240">
    <property type="entry name" value="rSAM_sf"/>
</dbReference>
<dbReference type="Gene3D" id="3.20.20.70">
    <property type="entry name" value="Aldolase class I"/>
    <property type="match status" value="1"/>
</dbReference>
<feature type="binding site" evidence="8">
    <location>
        <position position="42"/>
    </location>
    <ligand>
        <name>[4Fe-4S] cluster</name>
        <dbReference type="ChEBI" id="CHEBI:49883"/>
        <label>1</label>
    </ligand>
</feature>
<organism evidence="10 11">
    <name type="scientific">Tepidiforma flava</name>
    <dbReference type="NCBI Taxonomy" id="3004094"/>
    <lineage>
        <taxon>Bacteria</taxon>
        <taxon>Bacillati</taxon>
        <taxon>Chloroflexota</taxon>
        <taxon>Tepidiformia</taxon>
        <taxon>Tepidiformales</taxon>
        <taxon>Tepidiformaceae</taxon>
        <taxon>Tepidiforma</taxon>
    </lineage>
</organism>
<name>A0ABY7M8J7_9CHLR</name>
<keyword evidence="3 8" id="KW-0949">S-adenosyl-L-methionine</keyword>
<dbReference type="SMART" id="SM00729">
    <property type="entry name" value="Elp3"/>
    <property type="match status" value="1"/>
</dbReference>
<feature type="binding site" evidence="8">
    <location>
        <position position="67"/>
    </location>
    <ligand>
        <name>[4Fe-4S] cluster</name>
        <dbReference type="ChEBI" id="CHEBI:49883"/>
        <label>2</label>
        <note>4Fe-4S-S-AdoMet</note>
    </ligand>
</feature>
<dbReference type="EMBL" id="CP115149">
    <property type="protein sequence ID" value="WBL36856.1"/>
    <property type="molecule type" value="Genomic_DNA"/>
</dbReference>
<feature type="binding site" evidence="8">
    <location>
        <position position="37"/>
    </location>
    <ligand>
        <name>[4Fe-4S] cluster</name>
        <dbReference type="ChEBI" id="CHEBI:49883"/>
        <label>1</label>
    </ligand>
</feature>
<keyword evidence="8" id="KW-0963">Cytoplasm</keyword>
<dbReference type="GO" id="GO:0016992">
    <property type="term" value="F:lipoate synthase activity"/>
    <property type="evidence" value="ECO:0007669"/>
    <property type="project" value="UniProtKB-EC"/>
</dbReference>
<comment type="pathway">
    <text evidence="8">Protein modification; protein lipoylation via endogenous pathway; protein N(6)-(lipoyl)lysine from octanoyl-[acyl-carrier-protein]: step 2/2.</text>
</comment>
<keyword evidence="5 8" id="KW-0408">Iron</keyword>
<comment type="similarity">
    <text evidence="8">Belongs to the radical SAM superfamily. Lipoyl synthase family.</text>
</comment>
<keyword evidence="2 8" id="KW-0808">Transferase</keyword>
<feature type="binding site" evidence="8">
    <location>
        <position position="276"/>
    </location>
    <ligand>
        <name>[4Fe-4S] cluster</name>
        <dbReference type="ChEBI" id="CHEBI:49883"/>
        <label>1</label>
    </ligand>
</feature>
<dbReference type="NCBIfam" id="NF004019">
    <property type="entry name" value="PRK05481.1"/>
    <property type="match status" value="1"/>
</dbReference>
<proteinExistence type="inferred from homology"/>
<evidence type="ECO:0000256" key="3">
    <source>
        <dbReference type="ARBA" id="ARBA00022691"/>
    </source>
</evidence>
<dbReference type="InterPro" id="IPR007197">
    <property type="entry name" value="rSAM"/>
</dbReference>
<comment type="catalytic activity">
    <reaction evidence="7 8">
        <text>[[Fe-S] cluster scaffold protein carrying a second [4Fe-4S](2+) cluster] + N(6)-octanoyl-L-lysyl-[protein] + 2 oxidized [2Fe-2S]-[ferredoxin] + 2 S-adenosyl-L-methionine + 4 H(+) = [[Fe-S] cluster scaffold protein] + N(6)-[(R)-dihydrolipoyl]-L-lysyl-[protein] + 4 Fe(3+) + 2 hydrogen sulfide + 2 5'-deoxyadenosine + 2 L-methionine + 2 reduced [2Fe-2S]-[ferredoxin]</text>
        <dbReference type="Rhea" id="RHEA:16585"/>
        <dbReference type="Rhea" id="RHEA-COMP:9928"/>
        <dbReference type="Rhea" id="RHEA-COMP:10000"/>
        <dbReference type="Rhea" id="RHEA-COMP:10001"/>
        <dbReference type="Rhea" id="RHEA-COMP:10475"/>
        <dbReference type="Rhea" id="RHEA-COMP:14568"/>
        <dbReference type="Rhea" id="RHEA-COMP:14569"/>
        <dbReference type="ChEBI" id="CHEBI:15378"/>
        <dbReference type="ChEBI" id="CHEBI:17319"/>
        <dbReference type="ChEBI" id="CHEBI:29034"/>
        <dbReference type="ChEBI" id="CHEBI:29919"/>
        <dbReference type="ChEBI" id="CHEBI:33722"/>
        <dbReference type="ChEBI" id="CHEBI:33737"/>
        <dbReference type="ChEBI" id="CHEBI:33738"/>
        <dbReference type="ChEBI" id="CHEBI:57844"/>
        <dbReference type="ChEBI" id="CHEBI:59789"/>
        <dbReference type="ChEBI" id="CHEBI:78809"/>
        <dbReference type="ChEBI" id="CHEBI:83100"/>
        <dbReference type="EC" id="2.8.1.8"/>
    </reaction>
</comment>
<evidence type="ECO:0000256" key="4">
    <source>
        <dbReference type="ARBA" id="ARBA00022723"/>
    </source>
</evidence>
<keyword evidence="11" id="KW-1185">Reference proteome</keyword>
<dbReference type="PIRSF" id="PIRSF005963">
    <property type="entry name" value="Lipoyl_synth"/>
    <property type="match status" value="1"/>
</dbReference>
<protein>
    <recommendedName>
        <fullName evidence="8">Lipoyl synthase</fullName>
        <ecNumber evidence="8">2.8.1.8</ecNumber>
    </recommendedName>
    <alternativeName>
        <fullName evidence="8">Lip-syn</fullName>
        <shortName evidence="8">LS</shortName>
    </alternativeName>
    <alternativeName>
        <fullName evidence="8">Lipoate synthase</fullName>
    </alternativeName>
    <alternativeName>
        <fullName evidence="8">Lipoic acid synthase</fullName>
    </alternativeName>
    <alternativeName>
        <fullName evidence="8">Sulfur insertion protein LipA</fullName>
    </alternativeName>
</protein>
<dbReference type="SFLD" id="SFLDG01058">
    <property type="entry name" value="lipoyl_synthase_like"/>
    <property type="match status" value="1"/>
</dbReference>
<dbReference type="InterPro" id="IPR013785">
    <property type="entry name" value="Aldolase_TIM"/>
</dbReference>
<evidence type="ECO:0000256" key="7">
    <source>
        <dbReference type="ARBA" id="ARBA00047326"/>
    </source>
</evidence>
<dbReference type="Pfam" id="PF04055">
    <property type="entry name" value="Radical_SAM"/>
    <property type="match status" value="1"/>
</dbReference>
<feature type="binding site" evidence="8">
    <location>
        <position position="63"/>
    </location>
    <ligand>
        <name>[4Fe-4S] cluster</name>
        <dbReference type="ChEBI" id="CHEBI:49883"/>
        <label>2</label>
        <note>4Fe-4S-S-AdoMet</note>
    </ligand>
</feature>
<dbReference type="SFLD" id="SFLDS00029">
    <property type="entry name" value="Radical_SAM"/>
    <property type="match status" value="1"/>
</dbReference>
<accession>A0ABY7M8J7</accession>
<dbReference type="InterPro" id="IPR003698">
    <property type="entry name" value="Lipoyl_synth"/>
</dbReference>
<dbReference type="PANTHER" id="PTHR10949">
    <property type="entry name" value="LIPOYL SYNTHASE"/>
    <property type="match status" value="1"/>
</dbReference>
<evidence type="ECO:0000259" key="9">
    <source>
        <dbReference type="PROSITE" id="PS51918"/>
    </source>
</evidence>
<evidence type="ECO:0000313" key="10">
    <source>
        <dbReference type="EMBL" id="WBL36856.1"/>
    </source>
</evidence>
<dbReference type="NCBIfam" id="NF009544">
    <property type="entry name" value="PRK12928.1"/>
    <property type="match status" value="1"/>
</dbReference>
<reference evidence="10 11" key="1">
    <citation type="journal article" date="2023" name="ISME J.">
        <title>Thermophilic Dehalococcoidia with unusual traits shed light on an unexpected past.</title>
        <authorList>
            <person name="Palmer M."/>
            <person name="Covington J.K."/>
            <person name="Zhou E.M."/>
            <person name="Thomas S.C."/>
            <person name="Habib N."/>
            <person name="Seymour C.O."/>
            <person name="Lai D."/>
            <person name="Johnston J."/>
            <person name="Hashimi A."/>
            <person name="Jiao J.Y."/>
            <person name="Muok A.R."/>
            <person name="Liu L."/>
            <person name="Xian W.D."/>
            <person name="Zhi X.Y."/>
            <person name="Li M.M."/>
            <person name="Silva L.P."/>
            <person name="Bowen B.P."/>
            <person name="Louie K."/>
            <person name="Briegel A."/>
            <person name="Pett-Ridge J."/>
            <person name="Weber P.K."/>
            <person name="Tocheva E.I."/>
            <person name="Woyke T."/>
            <person name="Northen T.R."/>
            <person name="Mayali X."/>
            <person name="Li W.J."/>
            <person name="Hedlund B.P."/>
        </authorList>
    </citation>
    <scope>NUCLEOTIDE SEQUENCE [LARGE SCALE GENOMIC DNA]</scope>
    <source>
        <strain evidence="10 11">YIM 72310</strain>
    </source>
</reference>
<evidence type="ECO:0000313" key="11">
    <source>
        <dbReference type="Proteomes" id="UP001212803"/>
    </source>
</evidence>
<gene>
    <name evidence="8 10" type="primary">lipA</name>
    <name evidence="10" type="ORF">O0235_04665</name>
</gene>
<comment type="subcellular location">
    <subcellularLocation>
        <location evidence="8">Cytoplasm</location>
    </subcellularLocation>
</comment>
<evidence type="ECO:0000256" key="8">
    <source>
        <dbReference type="HAMAP-Rule" id="MF_00206"/>
    </source>
</evidence>
<comment type="function">
    <text evidence="8">Catalyzes the radical-mediated insertion of two sulfur atoms into the C-6 and C-8 positions of the octanoyl moiety bound to the lipoyl domains of lipoate-dependent enzymes, thereby converting the octanoylated domains into lipoylated derivatives.</text>
</comment>
<evidence type="ECO:0000256" key="1">
    <source>
        <dbReference type="ARBA" id="ARBA00022485"/>
    </source>
</evidence>
<dbReference type="HAMAP" id="MF_00206">
    <property type="entry name" value="Lipoyl_synth"/>
    <property type="match status" value="1"/>
</dbReference>
<keyword evidence="4 8" id="KW-0479">Metal-binding</keyword>
<feature type="domain" description="Radical SAM core" evidence="9">
    <location>
        <begin position="49"/>
        <end position="265"/>
    </location>
</feature>
<dbReference type="InterPro" id="IPR006638">
    <property type="entry name" value="Elp3/MiaA/NifB-like_rSAM"/>
</dbReference>
<dbReference type="PROSITE" id="PS51918">
    <property type="entry name" value="RADICAL_SAM"/>
    <property type="match status" value="1"/>
</dbReference>
<dbReference type="SUPFAM" id="SSF102114">
    <property type="entry name" value="Radical SAM enzymes"/>
    <property type="match status" value="1"/>
</dbReference>
<dbReference type="Pfam" id="PF16881">
    <property type="entry name" value="LIAS_N"/>
    <property type="match status" value="1"/>
</dbReference>